<protein>
    <recommendedName>
        <fullName evidence="8">NAC domain-containing protein</fullName>
    </recommendedName>
</protein>
<keyword evidence="7" id="KW-0067">ATP-binding</keyword>
<organism evidence="9 10">
    <name type="scientific">Fraxinus pennsylvanica</name>
    <dbReference type="NCBI Taxonomy" id="56036"/>
    <lineage>
        <taxon>Eukaryota</taxon>
        <taxon>Viridiplantae</taxon>
        <taxon>Streptophyta</taxon>
        <taxon>Embryophyta</taxon>
        <taxon>Tracheophyta</taxon>
        <taxon>Spermatophyta</taxon>
        <taxon>Magnoliopsida</taxon>
        <taxon>eudicotyledons</taxon>
        <taxon>Gunneridae</taxon>
        <taxon>Pentapetalae</taxon>
        <taxon>asterids</taxon>
        <taxon>lamiids</taxon>
        <taxon>Lamiales</taxon>
        <taxon>Oleaceae</taxon>
        <taxon>Oleeae</taxon>
        <taxon>Fraxinus</taxon>
    </lineage>
</organism>
<accession>A0AAD2EEL9</accession>
<reference evidence="9" key="1">
    <citation type="submission" date="2023-05" db="EMBL/GenBank/DDBJ databases">
        <authorList>
            <person name="Huff M."/>
        </authorList>
    </citation>
    <scope>NUCLEOTIDE SEQUENCE</scope>
</reference>
<keyword evidence="4" id="KW-0238">DNA-binding</keyword>
<keyword evidence="2" id="KW-0378">Hydrolase</keyword>
<dbReference type="Pfam" id="PF02365">
    <property type="entry name" value="NAM"/>
    <property type="match status" value="1"/>
</dbReference>
<feature type="domain" description="NAC" evidence="8">
    <location>
        <begin position="1"/>
        <end position="54"/>
    </location>
</feature>
<name>A0AAD2EEL9_9LAMI</name>
<evidence type="ECO:0000313" key="9">
    <source>
        <dbReference type="EMBL" id="CAI9784975.1"/>
    </source>
</evidence>
<evidence type="ECO:0000259" key="8">
    <source>
        <dbReference type="PROSITE" id="PS51005"/>
    </source>
</evidence>
<evidence type="ECO:0000256" key="3">
    <source>
        <dbReference type="ARBA" id="ARBA00023015"/>
    </source>
</evidence>
<evidence type="ECO:0000256" key="5">
    <source>
        <dbReference type="ARBA" id="ARBA00023163"/>
    </source>
</evidence>
<dbReference type="Proteomes" id="UP000834106">
    <property type="component" value="Chromosome 21"/>
</dbReference>
<keyword evidence="5" id="KW-0804">Transcription</keyword>
<keyword evidence="3" id="KW-0805">Transcription regulation</keyword>
<dbReference type="Gene3D" id="2.170.150.80">
    <property type="entry name" value="NAC domain"/>
    <property type="match status" value="1"/>
</dbReference>
<dbReference type="AlphaFoldDB" id="A0AAD2EEL9"/>
<dbReference type="InterPro" id="IPR000407">
    <property type="entry name" value="GDA1_CD39_NTPase"/>
</dbReference>
<evidence type="ECO:0000256" key="6">
    <source>
        <dbReference type="ARBA" id="ARBA00023242"/>
    </source>
</evidence>
<evidence type="ECO:0000256" key="2">
    <source>
        <dbReference type="ARBA" id="ARBA00022801"/>
    </source>
</evidence>
<sequence>MKKTLVFYRGRAPKGEKSNWVMHEYRLEGKLVYHYLSRNSKVTINYLLGNLGKEYPSAVGVVGLGGGSVQMVYTISDADAAKAPKLSDGEDTYVQEMIASWNSIP</sequence>
<dbReference type="Pfam" id="PF01150">
    <property type="entry name" value="GDA1_CD39"/>
    <property type="match status" value="1"/>
</dbReference>
<feature type="binding site" evidence="7">
    <location>
        <begin position="66"/>
        <end position="70"/>
    </location>
    <ligand>
        <name>ATP</name>
        <dbReference type="ChEBI" id="CHEBI:30616"/>
    </ligand>
</feature>
<dbReference type="GO" id="GO:0005524">
    <property type="term" value="F:ATP binding"/>
    <property type="evidence" value="ECO:0007669"/>
    <property type="project" value="UniProtKB-KW"/>
</dbReference>
<dbReference type="GO" id="GO:0016787">
    <property type="term" value="F:hydrolase activity"/>
    <property type="evidence" value="ECO:0007669"/>
    <property type="project" value="UniProtKB-KW"/>
</dbReference>
<dbReference type="GO" id="GO:0003677">
    <property type="term" value="F:DNA binding"/>
    <property type="evidence" value="ECO:0007669"/>
    <property type="project" value="UniProtKB-KW"/>
</dbReference>
<keyword evidence="7" id="KW-0547">Nucleotide-binding</keyword>
<dbReference type="PROSITE" id="PS51005">
    <property type="entry name" value="NAC"/>
    <property type="match status" value="1"/>
</dbReference>
<gene>
    <name evidence="9" type="ORF">FPE_LOCUS32405</name>
</gene>
<evidence type="ECO:0000256" key="1">
    <source>
        <dbReference type="ARBA" id="ARBA00009283"/>
    </source>
</evidence>
<proteinExistence type="inferred from homology"/>
<evidence type="ECO:0000256" key="7">
    <source>
        <dbReference type="PIRSR" id="PIRSR600407-2"/>
    </source>
</evidence>
<evidence type="ECO:0000313" key="10">
    <source>
        <dbReference type="Proteomes" id="UP000834106"/>
    </source>
</evidence>
<comment type="similarity">
    <text evidence="1">Belongs to the GDA1/CD39 NTPase family.</text>
</comment>
<dbReference type="SUPFAM" id="SSF101941">
    <property type="entry name" value="NAC domain"/>
    <property type="match status" value="1"/>
</dbReference>
<dbReference type="InterPro" id="IPR036093">
    <property type="entry name" value="NAC_dom_sf"/>
</dbReference>
<keyword evidence="6" id="KW-0539">Nucleus</keyword>
<evidence type="ECO:0000256" key="4">
    <source>
        <dbReference type="ARBA" id="ARBA00023125"/>
    </source>
</evidence>
<dbReference type="PANTHER" id="PTHR31744:SF114">
    <property type="entry name" value="PROTEIN CUP-SHAPED COTYLEDON 2"/>
    <property type="match status" value="1"/>
</dbReference>
<dbReference type="GO" id="GO:0006355">
    <property type="term" value="P:regulation of DNA-templated transcription"/>
    <property type="evidence" value="ECO:0007669"/>
    <property type="project" value="InterPro"/>
</dbReference>
<dbReference type="InterPro" id="IPR003441">
    <property type="entry name" value="NAC-dom"/>
</dbReference>
<keyword evidence="10" id="KW-1185">Reference proteome</keyword>
<dbReference type="EMBL" id="OU503056">
    <property type="protein sequence ID" value="CAI9784975.1"/>
    <property type="molecule type" value="Genomic_DNA"/>
</dbReference>
<dbReference type="PANTHER" id="PTHR31744">
    <property type="entry name" value="PROTEIN CUP-SHAPED COTYLEDON 2-RELATED"/>
    <property type="match status" value="1"/>
</dbReference>